<sequence>MGALTYSFIQTLEQETKLTYGRLIMSMQNKIQEAQKGLGLNGANETQVRFYKCTIGPLHHHHACLMHFIGLAQEPQLSSSEPFDIHSKLVAI</sequence>
<protein>
    <submittedName>
        <fullName evidence="1">Putative ovule protein</fullName>
    </submittedName>
</protein>
<dbReference type="AlphaFoldDB" id="A0A0V0HCX1"/>
<proteinExistence type="predicted"/>
<accession>A0A0V0HCX1</accession>
<reference evidence="1" key="1">
    <citation type="submission" date="2015-12" db="EMBL/GenBank/DDBJ databases">
        <title>Gene expression during late stages of embryo sac development: a critical building block for successful pollen-pistil interactions.</title>
        <authorList>
            <person name="Liu Y."/>
            <person name="Joly V."/>
            <person name="Sabar M."/>
            <person name="Matton D.P."/>
        </authorList>
    </citation>
    <scope>NUCLEOTIDE SEQUENCE</scope>
</reference>
<dbReference type="EMBL" id="GEDG01021514">
    <property type="protein sequence ID" value="JAP18245.1"/>
    <property type="molecule type" value="Transcribed_RNA"/>
</dbReference>
<organism evidence="1">
    <name type="scientific">Solanum chacoense</name>
    <name type="common">Chaco potato</name>
    <dbReference type="NCBI Taxonomy" id="4108"/>
    <lineage>
        <taxon>Eukaryota</taxon>
        <taxon>Viridiplantae</taxon>
        <taxon>Streptophyta</taxon>
        <taxon>Embryophyta</taxon>
        <taxon>Tracheophyta</taxon>
        <taxon>Spermatophyta</taxon>
        <taxon>Magnoliopsida</taxon>
        <taxon>eudicotyledons</taxon>
        <taxon>Gunneridae</taxon>
        <taxon>Pentapetalae</taxon>
        <taxon>asterids</taxon>
        <taxon>lamiids</taxon>
        <taxon>Solanales</taxon>
        <taxon>Solanaceae</taxon>
        <taxon>Solanoideae</taxon>
        <taxon>Solaneae</taxon>
        <taxon>Solanum</taxon>
    </lineage>
</organism>
<name>A0A0V0HCX1_SOLCH</name>
<evidence type="ECO:0000313" key="1">
    <source>
        <dbReference type="EMBL" id="JAP18245.1"/>
    </source>
</evidence>
<dbReference type="Gene3D" id="3.40.50.12660">
    <property type="match status" value="1"/>
</dbReference>